<dbReference type="PROSITE" id="PS00678">
    <property type="entry name" value="WD_REPEATS_1"/>
    <property type="match status" value="4"/>
</dbReference>
<accession>A0A067QF61</accession>
<feature type="repeat" description="WD" evidence="3">
    <location>
        <begin position="1191"/>
        <end position="1217"/>
    </location>
</feature>
<dbReference type="InterPro" id="IPR027417">
    <property type="entry name" value="P-loop_NTPase"/>
</dbReference>
<feature type="repeat" description="WD" evidence="3">
    <location>
        <begin position="1363"/>
        <end position="1395"/>
    </location>
</feature>
<evidence type="ECO:0000256" key="1">
    <source>
        <dbReference type="ARBA" id="ARBA00022574"/>
    </source>
</evidence>
<dbReference type="Pfam" id="PF00168">
    <property type="entry name" value="C2"/>
    <property type="match status" value="1"/>
</dbReference>
<dbReference type="PROSITE" id="PS50294">
    <property type="entry name" value="WD_REPEATS_REGION"/>
    <property type="match status" value="5"/>
</dbReference>
<feature type="repeat" description="WD" evidence="3">
    <location>
        <begin position="1306"/>
        <end position="1347"/>
    </location>
</feature>
<feature type="repeat" description="WD" evidence="3">
    <location>
        <begin position="987"/>
        <end position="1028"/>
    </location>
</feature>
<proteinExistence type="predicted"/>
<dbReference type="PROSITE" id="PS50004">
    <property type="entry name" value="C2"/>
    <property type="match status" value="1"/>
</dbReference>
<reference evidence="7" key="1">
    <citation type="journal article" date="2014" name="Proc. Natl. Acad. Sci. U.S.A.">
        <title>Extensive sampling of basidiomycete genomes demonstrates inadequacy of the white-rot/brown-rot paradigm for wood decay fungi.</title>
        <authorList>
            <person name="Riley R."/>
            <person name="Salamov A.A."/>
            <person name="Brown D.W."/>
            <person name="Nagy L.G."/>
            <person name="Floudas D."/>
            <person name="Held B.W."/>
            <person name="Levasseur A."/>
            <person name="Lombard V."/>
            <person name="Morin E."/>
            <person name="Otillar R."/>
            <person name="Lindquist E.A."/>
            <person name="Sun H."/>
            <person name="LaButti K.M."/>
            <person name="Schmutz J."/>
            <person name="Jabbour D."/>
            <person name="Luo H."/>
            <person name="Baker S.E."/>
            <person name="Pisabarro A.G."/>
            <person name="Walton J.D."/>
            <person name="Blanchette R.A."/>
            <person name="Henrissat B."/>
            <person name="Martin F."/>
            <person name="Cullen D."/>
            <person name="Hibbett D.S."/>
            <person name="Grigoriev I.V."/>
        </authorList>
    </citation>
    <scope>NUCLEOTIDE SEQUENCE [LARGE SCALE GENOMIC DNA]</scope>
    <source>
        <strain evidence="7">MUCL 33604</strain>
    </source>
</reference>
<dbReference type="PROSITE" id="PS50082">
    <property type="entry name" value="WD_REPEATS_2"/>
    <property type="match status" value="8"/>
</dbReference>
<dbReference type="InterPro" id="IPR036322">
    <property type="entry name" value="WD40_repeat_dom_sf"/>
</dbReference>
<dbReference type="InterPro" id="IPR056884">
    <property type="entry name" value="NPHP3-like_N"/>
</dbReference>
<dbReference type="InParanoid" id="A0A067QF61"/>
<evidence type="ECO:0000259" key="5">
    <source>
        <dbReference type="PROSITE" id="PS50837"/>
    </source>
</evidence>
<dbReference type="Pfam" id="PF24883">
    <property type="entry name" value="NPHP3_N"/>
    <property type="match status" value="1"/>
</dbReference>
<feature type="domain" description="C2" evidence="4">
    <location>
        <begin position="1"/>
        <end position="114"/>
    </location>
</feature>
<dbReference type="Proteomes" id="UP000027265">
    <property type="component" value="Unassembled WGS sequence"/>
</dbReference>
<dbReference type="InterPro" id="IPR015943">
    <property type="entry name" value="WD40/YVTN_repeat-like_dom_sf"/>
</dbReference>
<sequence length="1528" mass="168679">MTPLTVRGPDRGLNERKFLLITHSQIQGIPELSRTFVEVKAGSVVHRTKIFKDKTDSPWWDEEILLHLNDRESSAVKFSLSLYHGRSWLWKQFLGRVEVPLHEILAGNSGECLIQIKIKSPAVTAESTSTVLLRYRTDLYSAARGLVEDTAQPTEHTNPLLNAVSTVQPLAGVVQETLNKTIPILETIEPLKQLLDEIAKFHPFATAAWSLLSVGYNILKAQQSKDESVCSLYNSMMETYQTATQDDILRKHSVFQDIFDAMLGQTMECAIFIKEYLTKKYIERLLTLDVSDKVEQFKASFDDLGRRFTGDLTRTMAVVAFSTYSSVKFIEMDLILSRLNPHRTITRRDPCLPGTRTREIVAVVSWIAKQSNEIFWLRGLAGTGKSALASTIAEHCRAMGDHGRLGAFIRFDRNQMNDPFRVIPTLAYKLASFDDRLGILIADVIKKVPDIVDRSLQEQFTRLVRGPLSIVEDLADEGPVVILMDGLDECGTPGRRKELLALLARGFGDNLPFIRLIITSRPEPDIEGNLSPKYASSTIIQDLTLRPLDPSIRFYFKAKFGEIEDPHFQELLQRRSGIYKLETRAQGLFIWASTVYEFIKESPSDRLKVVLEQSVAAASDAEASLDFMYRTVLQLAVPISGRNDDIKSDLRLLLGLLVTAPWGVSLTCADVDQIVFDPNNPKCRTLLDRLASVTSYGDSRPIRFLHKSFYDFLGDECRCGIDWFFGPSVSHQLKVLVLKRCPDLFMRYMDSCDFPPTARNPLFGDRTAIPAFAAYADYQWRKNLCVLDHILQEGDQKIRAFLGTDFFRWLVFQAAMNCIDRVHDSLEKLIQLTNTSTCTEADRNMRYDAFEFVAQLLFFPTSSSPFTTALVFAPPENSICKRYSVPNTPRVTTIPDGRLRCHCFHSSKGVNSVSISSDGSKFASASKDAIIRLWDSKMGAPLLELRGHSRSVNCVTFARNGSKIASGSDDRTLQLWDAEVGTHLSTFSGHSLEVMSVAFSPDSKKLVSGSLDATVRVWSVSTGILLILRGHRSSVNSVAFSPNGSQVVSGSTDETIRIWDATSGAKVIQITPALMNPSPSATPHTNFSSGLSGYGIGLWDPFSGSLLLPPTSTTLPNEYRQFGSVMFSPDGSQILSGSPRPQLFTYTHPVNHSVQFSHDGSKIVSVRGDAIFVWETATSTPLARISCHSTVLSATFSPDSSQVIAGCENGTVSVWDVLLVRSPSIPARFSTCLAMSSDRSRVALGNQEGARIWDVSTGASIPSPRGGKQPQAVALSSDGSKIASGQLDGTIQLWDVWCEMPILNSRRGHNGAISALAFCSDGTKIASAAKDMMIRVWDASSGIMTLDITLHGLEHSYRHCALAIAFSSDASKIASVLEDASIQIWDALTGAPLLAPLARLRHRTVALAFSPRDSKIVSVCSKGTVLVSHLASSPPQSEQCITHSDQRDKSVEAPGKVVEYPLQLEESDDFAVRFPQEFRTGVNNPFTAMTSPNGVAIVTIDKDDQLVVVDIPLEVAVKKKRGVPVGIR</sequence>
<evidence type="ECO:0008006" key="8">
    <source>
        <dbReference type="Google" id="ProtNLM"/>
    </source>
</evidence>
<evidence type="ECO:0000313" key="7">
    <source>
        <dbReference type="Proteomes" id="UP000027265"/>
    </source>
</evidence>
<feature type="repeat" description="WD" evidence="3">
    <location>
        <begin position="1028"/>
        <end position="1069"/>
    </location>
</feature>
<dbReference type="InterPro" id="IPR007111">
    <property type="entry name" value="NACHT_NTPase"/>
</dbReference>
<dbReference type="SMART" id="SM00239">
    <property type="entry name" value="C2"/>
    <property type="match status" value="1"/>
</dbReference>
<dbReference type="CDD" id="cd00200">
    <property type="entry name" value="WD40"/>
    <property type="match status" value="1"/>
</dbReference>
<feature type="repeat" description="WD" evidence="3">
    <location>
        <begin position="910"/>
        <end position="944"/>
    </location>
</feature>
<protein>
    <recommendedName>
        <fullName evidence="8">C2 domain-containing protein</fullName>
    </recommendedName>
</protein>
<dbReference type="PANTHER" id="PTHR19848:SF8">
    <property type="entry name" value="F-BOX AND WD REPEAT DOMAIN CONTAINING 7"/>
    <property type="match status" value="1"/>
</dbReference>
<dbReference type="Gene3D" id="2.60.40.150">
    <property type="entry name" value="C2 domain"/>
    <property type="match status" value="1"/>
</dbReference>
<dbReference type="PROSITE" id="PS50837">
    <property type="entry name" value="NACHT"/>
    <property type="match status" value="1"/>
</dbReference>
<dbReference type="SMART" id="SM00320">
    <property type="entry name" value="WD40"/>
    <property type="match status" value="11"/>
</dbReference>
<dbReference type="CDD" id="cd00030">
    <property type="entry name" value="C2"/>
    <property type="match status" value="1"/>
</dbReference>
<evidence type="ECO:0000259" key="4">
    <source>
        <dbReference type="PROSITE" id="PS50004"/>
    </source>
</evidence>
<dbReference type="InterPro" id="IPR000008">
    <property type="entry name" value="C2_dom"/>
</dbReference>
<dbReference type="InterPro" id="IPR001680">
    <property type="entry name" value="WD40_rpt"/>
</dbReference>
<dbReference type="Pfam" id="PF00400">
    <property type="entry name" value="WD40"/>
    <property type="match status" value="7"/>
</dbReference>
<dbReference type="PRINTS" id="PR00320">
    <property type="entry name" value="GPROTEINBRPT"/>
</dbReference>
<feature type="repeat" description="WD" evidence="3">
    <location>
        <begin position="945"/>
        <end position="986"/>
    </location>
</feature>
<gene>
    <name evidence="6" type="ORF">JAAARDRAFT_204985</name>
</gene>
<evidence type="ECO:0000256" key="2">
    <source>
        <dbReference type="ARBA" id="ARBA00022737"/>
    </source>
</evidence>
<dbReference type="OrthoDB" id="163438at2759"/>
<name>A0A067QF61_9AGAM</name>
<dbReference type="HOGENOM" id="CLU_000288_6_3_1"/>
<dbReference type="Gene3D" id="3.40.50.300">
    <property type="entry name" value="P-loop containing nucleotide triphosphate hydrolases"/>
    <property type="match status" value="1"/>
</dbReference>
<dbReference type="Gene3D" id="2.130.10.10">
    <property type="entry name" value="YVTN repeat-like/Quinoprotein amine dehydrogenase"/>
    <property type="match status" value="4"/>
</dbReference>
<dbReference type="InterPro" id="IPR020472">
    <property type="entry name" value="WD40_PAC1"/>
</dbReference>
<feature type="domain" description="NACHT" evidence="5">
    <location>
        <begin position="373"/>
        <end position="522"/>
    </location>
</feature>
<evidence type="ECO:0000313" key="6">
    <source>
        <dbReference type="EMBL" id="KDQ61251.1"/>
    </source>
</evidence>
<dbReference type="InterPro" id="IPR035892">
    <property type="entry name" value="C2_domain_sf"/>
</dbReference>
<organism evidence="6 7">
    <name type="scientific">Jaapia argillacea MUCL 33604</name>
    <dbReference type="NCBI Taxonomy" id="933084"/>
    <lineage>
        <taxon>Eukaryota</taxon>
        <taxon>Fungi</taxon>
        <taxon>Dikarya</taxon>
        <taxon>Basidiomycota</taxon>
        <taxon>Agaricomycotina</taxon>
        <taxon>Agaricomycetes</taxon>
        <taxon>Agaricomycetidae</taxon>
        <taxon>Jaapiales</taxon>
        <taxon>Jaapiaceae</taxon>
        <taxon>Jaapia</taxon>
    </lineage>
</organism>
<dbReference type="STRING" id="933084.A0A067QF61"/>
<evidence type="ECO:0000256" key="3">
    <source>
        <dbReference type="PROSITE-ProRule" id="PRU00221"/>
    </source>
</evidence>
<keyword evidence="1 3" id="KW-0853">WD repeat</keyword>
<dbReference type="SUPFAM" id="SSF50978">
    <property type="entry name" value="WD40 repeat-like"/>
    <property type="match status" value="2"/>
</dbReference>
<keyword evidence="2" id="KW-0677">Repeat</keyword>
<dbReference type="SUPFAM" id="SSF52540">
    <property type="entry name" value="P-loop containing nucleoside triphosphate hydrolases"/>
    <property type="match status" value="1"/>
</dbReference>
<dbReference type="InterPro" id="IPR019775">
    <property type="entry name" value="WD40_repeat_CS"/>
</dbReference>
<dbReference type="PANTHER" id="PTHR19848">
    <property type="entry name" value="WD40 REPEAT PROTEIN"/>
    <property type="match status" value="1"/>
</dbReference>
<dbReference type="EMBL" id="KL197713">
    <property type="protein sequence ID" value="KDQ61251.1"/>
    <property type="molecule type" value="Genomic_DNA"/>
</dbReference>
<feature type="repeat" description="WD" evidence="3">
    <location>
        <begin position="1272"/>
        <end position="1296"/>
    </location>
</feature>
<keyword evidence="7" id="KW-1185">Reference proteome</keyword>
<dbReference type="SUPFAM" id="SSF49562">
    <property type="entry name" value="C2 domain (Calcium/lipid-binding domain, CaLB)"/>
    <property type="match status" value="1"/>
</dbReference>